<accession>A0A517XY85</accession>
<keyword evidence="1" id="KW-0812">Transmembrane</keyword>
<dbReference type="RefSeq" id="WP_145242179.1">
    <property type="nucleotide sequence ID" value="NZ_CP036273.1"/>
</dbReference>
<organism evidence="2 3">
    <name type="scientific">Urbifossiella limnaea</name>
    <dbReference type="NCBI Taxonomy" id="2528023"/>
    <lineage>
        <taxon>Bacteria</taxon>
        <taxon>Pseudomonadati</taxon>
        <taxon>Planctomycetota</taxon>
        <taxon>Planctomycetia</taxon>
        <taxon>Gemmatales</taxon>
        <taxon>Gemmataceae</taxon>
        <taxon>Urbifossiella</taxon>
    </lineage>
</organism>
<sequence length="83" mass="9019">MARRLLTVLPVPALLRAAAEADSPDRAATFRDTVRVVAPDALVAAADPTRGYRFAAVWAAIALLSVGWLLYRRRTHPAPRAAR</sequence>
<name>A0A517XY85_9BACT</name>
<reference evidence="2 3" key="1">
    <citation type="submission" date="2019-02" db="EMBL/GenBank/DDBJ databases">
        <title>Deep-cultivation of Planctomycetes and their phenomic and genomic characterization uncovers novel biology.</title>
        <authorList>
            <person name="Wiegand S."/>
            <person name="Jogler M."/>
            <person name="Boedeker C."/>
            <person name="Pinto D."/>
            <person name="Vollmers J."/>
            <person name="Rivas-Marin E."/>
            <person name="Kohn T."/>
            <person name="Peeters S.H."/>
            <person name="Heuer A."/>
            <person name="Rast P."/>
            <person name="Oberbeckmann S."/>
            <person name="Bunk B."/>
            <person name="Jeske O."/>
            <person name="Meyerdierks A."/>
            <person name="Storesund J.E."/>
            <person name="Kallscheuer N."/>
            <person name="Luecker S."/>
            <person name="Lage O.M."/>
            <person name="Pohl T."/>
            <person name="Merkel B.J."/>
            <person name="Hornburger P."/>
            <person name="Mueller R.-W."/>
            <person name="Bruemmer F."/>
            <person name="Labrenz M."/>
            <person name="Spormann A.M."/>
            <person name="Op den Camp H."/>
            <person name="Overmann J."/>
            <person name="Amann R."/>
            <person name="Jetten M.S.M."/>
            <person name="Mascher T."/>
            <person name="Medema M.H."/>
            <person name="Devos D.P."/>
            <person name="Kaster A.-K."/>
            <person name="Ovreas L."/>
            <person name="Rohde M."/>
            <person name="Galperin M.Y."/>
            <person name="Jogler C."/>
        </authorList>
    </citation>
    <scope>NUCLEOTIDE SEQUENCE [LARGE SCALE GENOMIC DNA]</scope>
    <source>
        <strain evidence="2 3">ETA_A1</strain>
    </source>
</reference>
<protein>
    <submittedName>
        <fullName evidence="2">Uncharacterized protein</fullName>
    </submittedName>
</protein>
<keyword evidence="3" id="KW-1185">Reference proteome</keyword>
<gene>
    <name evidence="2" type="ORF">ETAA1_44230</name>
</gene>
<keyword evidence="1" id="KW-1133">Transmembrane helix</keyword>
<keyword evidence="1" id="KW-0472">Membrane</keyword>
<dbReference type="KEGG" id="uli:ETAA1_44230"/>
<proteinExistence type="predicted"/>
<evidence type="ECO:0000313" key="2">
    <source>
        <dbReference type="EMBL" id="QDU22443.1"/>
    </source>
</evidence>
<dbReference type="Proteomes" id="UP000319576">
    <property type="component" value="Chromosome"/>
</dbReference>
<dbReference type="AlphaFoldDB" id="A0A517XY85"/>
<feature type="transmembrane region" description="Helical" evidence="1">
    <location>
        <begin position="52"/>
        <end position="71"/>
    </location>
</feature>
<dbReference type="EMBL" id="CP036273">
    <property type="protein sequence ID" value="QDU22443.1"/>
    <property type="molecule type" value="Genomic_DNA"/>
</dbReference>
<evidence type="ECO:0000313" key="3">
    <source>
        <dbReference type="Proteomes" id="UP000319576"/>
    </source>
</evidence>
<evidence type="ECO:0000256" key="1">
    <source>
        <dbReference type="SAM" id="Phobius"/>
    </source>
</evidence>